<dbReference type="GO" id="GO:0005975">
    <property type="term" value="P:carbohydrate metabolic process"/>
    <property type="evidence" value="ECO:0007669"/>
    <property type="project" value="InterPro"/>
</dbReference>
<dbReference type="GO" id="GO:0008061">
    <property type="term" value="F:chitin binding"/>
    <property type="evidence" value="ECO:0007669"/>
    <property type="project" value="InterPro"/>
</dbReference>
<evidence type="ECO:0000313" key="3">
    <source>
        <dbReference type="EMBL" id="OKS86524.1"/>
    </source>
</evidence>
<feature type="transmembrane region" description="Helical" evidence="1">
    <location>
        <begin position="573"/>
        <end position="595"/>
    </location>
</feature>
<dbReference type="Pfam" id="PF00704">
    <property type="entry name" value="Glyco_hydro_18"/>
    <property type="match status" value="1"/>
</dbReference>
<feature type="transmembrane region" description="Helical" evidence="1">
    <location>
        <begin position="496"/>
        <end position="519"/>
    </location>
</feature>
<dbReference type="EMBL" id="MPPL01000001">
    <property type="protein sequence ID" value="OKS86524.1"/>
    <property type="molecule type" value="Genomic_DNA"/>
</dbReference>
<dbReference type="InterPro" id="IPR011583">
    <property type="entry name" value="Chitinase_II/V-like_cat"/>
</dbReference>
<dbReference type="PANTHER" id="PTHR46066:SF2">
    <property type="entry name" value="CHITINASE DOMAIN-CONTAINING PROTEIN 1"/>
    <property type="match status" value="1"/>
</dbReference>
<dbReference type="Gene3D" id="3.20.20.80">
    <property type="entry name" value="Glycosidases"/>
    <property type="match status" value="1"/>
</dbReference>
<dbReference type="InterPro" id="IPR029070">
    <property type="entry name" value="Chitinase_insertion_sf"/>
</dbReference>
<keyword evidence="1" id="KW-0812">Transmembrane</keyword>
<dbReference type="Proteomes" id="UP000186720">
    <property type="component" value="Unassembled WGS sequence"/>
</dbReference>
<dbReference type="PANTHER" id="PTHR46066">
    <property type="entry name" value="CHITINASE DOMAIN-CONTAINING PROTEIN 1 FAMILY MEMBER"/>
    <property type="match status" value="1"/>
</dbReference>
<keyword evidence="4" id="KW-1185">Reference proteome</keyword>
<dbReference type="Gene3D" id="3.10.50.10">
    <property type="match status" value="1"/>
</dbReference>
<dbReference type="AlphaFoldDB" id="A0A1Q5ZXM0"/>
<name>A0A1Q5ZXM0_9SPHI</name>
<dbReference type="SUPFAM" id="SSF51445">
    <property type="entry name" value="(Trans)glycosidases"/>
    <property type="match status" value="1"/>
</dbReference>
<feature type="transmembrane region" description="Helical" evidence="1">
    <location>
        <begin position="531"/>
        <end position="553"/>
    </location>
</feature>
<dbReference type="InterPro" id="IPR001223">
    <property type="entry name" value="Glyco_hydro18_cat"/>
</dbReference>
<protein>
    <recommendedName>
        <fullName evidence="2">GH18 domain-containing protein</fullName>
    </recommendedName>
</protein>
<keyword evidence="1" id="KW-0472">Membrane</keyword>
<organism evidence="3 4">
    <name type="scientific">Mucilaginibacter polytrichastri</name>
    <dbReference type="NCBI Taxonomy" id="1302689"/>
    <lineage>
        <taxon>Bacteria</taxon>
        <taxon>Pseudomonadati</taxon>
        <taxon>Bacteroidota</taxon>
        <taxon>Sphingobacteriia</taxon>
        <taxon>Sphingobacteriales</taxon>
        <taxon>Sphingobacteriaceae</taxon>
        <taxon>Mucilaginibacter</taxon>
    </lineage>
</organism>
<gene>
    <name evidence="3" type="ORF">RG47T_1980</name>
</gene>
<reference evidence="3 4" key="1">
    <citation type="submission" date="2016-11" db="EMBL/GenBank/DDBJ databases">
        <title>Whole Genome Sequencing of Mucilaginibacter polytrichastri RG4-7(T) isolated from the moss sample.</title>
        <authorList>
            <person name="Li Y."/>
        </authorList>
    </citation>
    <scope>NUCLEOTIDE SEQUENCE [LARGE SCALE GENOMIC DNA]</scope>
    <source>
        <strain evidence="3 4">RG4-7</strain>
    </source>
</reference>
<evidence type="ECO:0000259" key="2">
    <source>
        <dbReference type="PROSITE" id="PS51910"/>
    </source>
</evidence>
<proteinExistence type="predicted"/>
<dbReference type="PROSITE" id="PS51910">
    <property type="entry name" value="GH18_2"/>
    <property type="match status" value="1"/>
</dbReference>
<sequence length="605" mass="68598">MLRDSSITTTKDLGDLKNDLTASNKMQFDSLMKLIQEIKAQKPQKIEVLVPADGTKVDPNTPPEPVSDPNTKYINALIDKLVPILKDNKEIEQQKEAKQKKLKLLRSIYNHPSVFRDTINDSTAVDYTVKIRQKANVWGFYEYGTNTANFDFKVLNTLDYFAYFLNGKTGYSKNFTGWDSLEVIKDVQYARNKVILSVFNDDAINTAAFLTNEEAQNNMVNSTLNLLSSRNADGVNITFRNLNKKLSGNFVRFITRLNKAYKSGKKQYSVNITIPAFDQGHAYDLNKLDSLTDNFLIDFSVRTTTKFGPIAPLHQESDYSIESCVSRYLNSVVPPYKFILLLPYNGTLWKTNIKTGVNTFNRYIPYSEIRSKYQFSPVEFDKVAASSKIELKDANGIVNGAIWYDDENTLDEKYDFVLQNGLGGVAVSPLGADEGYGELWDALASKFLKIDTVISARINLKHATKLSGWEYIKSTLQVYYRVLEHPCLPENPDNRLIMYFNIFWVILTLATAVILIYCLKNSGDTWQWKKPVIITLICEVNILVITIFMWLYLADSIPWFGAGSGNNCIDMPFSKLLIIIVSGILLGTAVMRFLIFPAIKKDDTP</sequence>
<dbReference type="SMART" id="SM00636">
    <property type="entry name" value="Glyco_18"/>
    <property type="match status" value="1"/>
</dbReference>
<feature type="domain" description="GH18" evidence="2">
    <location>
        <begin position="135"/>
        <end position="450"/>
    </location>
</feature>
<comment type="caution">
    <text evidence="3">The sequence shown here is derived from an EMBL/GenBank/DDBJ whole genome shotgun (WGS) entry which is preliminary data.</text>
</comment>
<accession>A0A1Q5ZXM0</accession>
<keyword evidence="1" id="KW-1133">Transmembrane helix</keyword>
<evidence type="ECO:0000256" key="1">
    <source>
        <dbReference type="SAM" id="Phobius"/>
    </source>
</evidence>
<evidence type="ECO:0000313" key="4">
    <source>
        <dbReference type="Proteomes" id="UP000186720"/>
    </source>
</evidence>
<dbReference type="InterPro" id="IPR017853">
    <property type="entry name" value="GH"/>
</dbReference>
<dbReference type="STRING" id="1302689.RG47T_1980"/>